<comment type="function">
    <text evidence="1 11">Catalyzes the phosphorylation of D-glycero-D-manno-heptose 7-phosphate at the C-1 position to selectively form D-glycero-beta-D-manno-heptose-1,7-bisphosphate.</text>
</comment>
<gene>
    <name evidence="11" type="primary">hldE</name>
    <name evidence="14" type="ORF">HMPREF1535_04156</name>
</gene>
<keyword evidence="3 11" id="KW-0808">Transferase</keyword>
<sequence length="470" mass="51838">MKELFSGTNKIFVFGDVILDVYNFGKVERISPEAPVPVVHIRKVRKTLGGAANVANNMVKLKMTPVLFGCIGSDIHGKELIDLLNAEGVNNYLKEDNFPTTSKVRIIAGSQQIVRVDTEEARKFPSCSNALSQIDALCEDCKVLVISDYGKGMVSFDISRYLISKAKDSGKILIVDPKGSNWEKYRGATVITPNLKELSDVYGEELENEDEVIEAAAKDIMGRFDLPYLLVTRSEKGMSLICTDYVFHVKSKVTEVFDVSGAGDTVVATLAVGLSSGLDWKVAVQMANQAAGIVVGKMGTAPVLYDELMDSLSYSGKRKIYDAGEIKLILQKLNRPLKKIVFTNGCFDIIHKGHIQYLKEAKKMGDTLIVGLNSDDSVRRLKGNSRPIKKEDERALILSALEFVDYVVIFNSDTPLDLIKVLQPDILVKGGDYTVESVVGREYAKSVRIIPFVNGYSTTSTVDQLRNDKK</sequence>
<evidence type="ECO:0000256" key="11">
    <source>
        <dbReference type="HAMAP-Rule" id="MF_01603"/>
    </source>
</evidence>
<evidence type="ECO:0000256" key="1">
    <source>
        <dbReference type="ARBA" id="ARBA00002319"/>
    </source>
</evidence>
<dbReference type="InterPro" id="IPR004821">
    <property type="entry name" value="Cyt_trans-like"/>
</dbReference>
<evidence type="ECO:0000256" key="7">
    <source>
        <dbReference type="ARBA" id="ARBA00022840"/>
    </source>
</evidence>
<dbReference type="EMBL" id="AQHV01000021">
    <property type="protein sequence ID" value="KKB48927.1"/>
    <property type="molecule type" value="Genomic_DNA"/>
</dbReference>
<feature type="region of interest" description="Cytidylyltransferase" evidence="11">
    <location>
        <begin position="342"/>
        <end position="470"/>
    </location>
</feature>
<dbReference type="CDD" id="cd01172">
    <property type="entry name" value="RfaE_like"/>
    <property type="match status" value="1"/>
</dbReference>
<evidence type="ECO:0000256" key="9">
    <source>
        <dbReference type="ARBA" id="ARBA00023277"/>
    </source>
</evidence>
<dbReference type="STRING" id="927665.HMPREF1535_04156"/>
<keyword evidence="7 11" id="KW-0067">ATP-binding</keyword>
<dbReference type="GO" id="GO:0016773">
    <property type="term" value="F:phosphotransferase activity, alcohol group as acceptor"/>
    <property type="evidence" value="ECO:0007669"/>
    <property type="project" value="InterPro"/>
</dbReference>
<comment type="caution">
    <text evidence="14">The sequence shown here is derived from an EMBL/GenBank/DDBJ whole genome shotgun (WGS) entry which is preliminary data.</text>
</comment>
<dbReference type="InterPro" id="IPR014729">
    <property type="entry name" value="Rossmann-like_a/b/a_fold"/>
</dbReference>
<evidence type="ECO:0000313" key="15">
    <source>
        <dbReference type="Proteomes" id="UP000033047"/>
    </source>
</evidence>
<protein>
    <recommendedName>
        <fullName evidence="11">Bifunctional protein HldE</fullName>
    </recommendedName>
    <domain>
        <recommendedName>
            <fullName evidence="11">D-beta-D-heptose 7-phosphate kinase</fullName>
            <ecNumber evidence="11">2.7.1.167</ecNumber>
        </recommendedName>
        <alternativeName>
            <fullName evidence="11">D-beta-D-heptose 7-phosphotransferase</fullName>
        </alternativeName>
        <alternativeName>
            <fullName evidence="11">D-glycero-beta-D-manno-heptose-7-phosphate kinase</fullName>
        </alternativeName>
    </domain>
    <domain>
        <recommendedName>
            <fullName evidence="11">D-beta-D-heptose 1-phosphate adenylyltransferase</fullName>
            <ecNumber evidence="11">2.7.7.70</ecNumber>
        </recommendedName>
        <alternativeName>
            <fullName evidence="11">D-glycero-beta-D-manno-heptose 1-phosphate adenylyltransferase</fullName>
        </alternativeName>
    </domain>
</protein>
<evidence type="ECO:0000256" key="3">
    <source>
        <dbReference type="ARBA" id="ARBA00022679"/>
    </source>
</evidence>
<keyword evidence="9 11" id="KW-0119">Carbohydrate metabolism</keyword>
<dbReference type="EC" id="2.7.1.167" evidence="11"/>
<dbReference type="Gene3D" id="3.40.1190.20">
    <property type="match status" value="1"/>
</dbReference>
<comment type="pathway">
    <text evidence="11">Nucleotide-sugar biosynthesis; ADP-L-glycero-beta-D-manno-heptose biosynthesis; ADP-L-glycero-beta-D-manno-heptose from D-glycero-beta-D-manno-heptose 7-phosphate: step 3/4.</text>
</comment>
<dbReference type="InterPro" id="IPR023030">
    <property type="entry name" value="Bifunc_HldE"/>
</dbReference>
<organism evidence="14 15">
    <name type="scientific">Parabacteroides goldsteinii DSM 19448 = WAL 12034</name>
    <dbReference type="NCBI Taxonomy" id="927665"/>
    <lineage>
        <taxon>Bacteria</taxon>
        <taxon>Pseudomonadati</taxon>
        <taxon>Bacteroidota</taxon>
        <taxon>Bacteroidia</taxon>
        <taxon>Bacteroidales</taxon>
        <taxon>Tannerellaceae</taxon>
        <taxon>Parabacteroides</taxon>
    </lineage>
</organism>
<keyword evidence="5 11" id="KW-0547">Nucleotide-binding</keyword>
<feature type="domain" description="Carbohydrate kinase PfkB" evidence="12">
    <location>
        <begin position="9"/>
        <end position="301"/>
    </location>
</feature>
<evidence type="ECO:0000256" key="2">
    <source>
        <dbReference type="ARBA" id="ARBA00003753"/>
    </source>
</evidence>
<evidence type="ECO:0000313" key="14">
    <source>
        <dbReference type="EMBL" id="KKB48927.1"/>
    </source>
</evidence>
<dbReference type="InterPro" id="IPR011611">
    <property type="entry name" value="PfkB_dom"/>
</dbReference>
<dbReference type="GO" id="GO:0005829">
    <property type="term" value="C:cytosol"/>
    <property type="evidence" value="ECO:0007669"/>
    <property type="project" value="TreeGrafter"/>
</dbReference>
<comment type="similarity">
    <text evidence="11">In the N-terminal section; belongs to the carbohydrate kinase PfkB family.</text>
</comment>
<proteinExistence type="inferred from homology"/>
<dbReference type="Pfam" id="PF01467">
    <property type="entry name" value="CTP_transf_like"/>
    <property type="match status" value="1"/>
</dbReference>
<keyword evidence="6 11" id="KW-0418">Kinase</keyword>
<dbReference type="GO" id="GO:0033786">
    <property type="term" value="F:heptose-1-phosphate adenylyltransferase activity"/>
    <property type="evidence" value="ECO:0007669"/>
    <property type="project" value="UniProtKB-UniRule"/>
</dbReference>
<dbReference type="RefSeq" id="WP_046147298.1">
    <property type="nucleotide sequence ID" value="NZ_KQ033913.1"/>
</dbReference>
<evidence type="ECO:0000259" key="13">
    <source>
        <dbReference type="Pfam" id="PF01467"/>
    </source>
</evidence>
<dbReference type="PANTHER" id="PTHR46969:SF1">
    <property type="entry name" value="BIFUNCTIONAL PROTEIN HLDE"/>
    <property type="match status" value="1"/>
</dbReference>
<dbReference type="HOGENOM" id="CLU_021150_2_1_10"/>
<dbReference type="PANTHER" id="PTHR46969">
    <property type="entry name" value="BIFUNCTIONAL PROTEIN HLDE"/>
    <property type="match status" value="1"/>
</dbReference>
<dbReference type="GO" id="GO:0005524">
    <property type="term" value="F:ATP binding"/>
    <property type="evidence" value="ECO:0007669"/>
    <property type="project" value="UniProtKB-UniRule"/>
</dbReference>
<dbReference type="InterPro" id="IPR011914">
    <property type="entry name" value="RfaE_dom_II"/>
</dbReference>
<dbReference type="PATRIC" id="fig|927665.4.peg.4270"/>
<dbReference type="SUPFAM" id="SSF52374">
    <property type="entry name" value="Nucleotidylyl transferase"/>
    <property type="match status" value="1"/>
</dbReference>
<reference evidence="14 15" key="1">
    <citation type="submission" date="2013-04" db="EMBL/GenBank/DDBJ databases">
        <title>The Genome Sequence of Parabacteroides goldsteinii DSM 19448.</title>
        <authorList>
            <consortium name="The Broad Institute Genomics Platform"/>
            <person name="Earl A."/>
            <person name="Ward D."/>
            <person name="Feldgarden M."/>
            <person name="Gevers D."/>
            <person name="Martens E."/>
            <person name="Sakamoto M."/>
            <person name="Benno Y."/>
            <person name="Song Y."/>
            <person name="Liu C."/>
            <person name="Lee J."/>
            <person name="Bolanos M."/>
            <person name="Vaisanen M.L."/>
            <person name="Finegold S.M."/>
            <person name="Walker B."/>
            <person name="Young S."/>
            <person name="Zeng Q."/>
            <person name="Gargeya S."/>
            <person name="Fitzgerald M."/>
            <person name="Haas B."/>
            <person name="Abouelleil A."/>
            <person name="Allen A.W."/>
            <person name="Alvarado L."/>
            <person name="Arachchi H.M."/>
            <person name="Berlin A.M."/>
            <person name="Chapman S.B."/>
            <person name="Gainer-Dewar J."/>
            <person name="Goldberg J."/>
            <person name="Griggs A."/>
            <person name="Gujja S."/>
            <person name="Hansen M."/>
            <person name="Howarth C."/>
            <person name="Imamovic A."/>
            <person name="Ireland A."/>
            <person name="Larimer J."/>
            <person name="McCowan C."/>
            <person name="Murphy C."/>
            <person name="Pearson M."/>
            <person name="Poon T.W."/>
            <person name="Priest M."/>
            <person name="Roberts A."/>
            <person name="Saif S."/>
            <person name="Shea T."/>
            <person name="Sisk P."/>
            <person name="Sykes S."/>
            <person name="Wortman J."/>
            <person name="Nusbaum C."/>
            <person name="Birren B."/>
        </authorList>
    </citation>
    <scope>NUCLEOTIDE SEQUENCE [LARGE SCALE GENOMIC DNA]</scope>
    <source>
        <strain evidence="14 15">DSM 19448</strain>
    </source>
</reference>
<feature type="region of interest" description="Ribokinase" evidence="11">
    <location>
        <begin position="1"/>
        <end position="314"/>
    </location>
</feature>
<comment type="pathway">
    <text evidence="11">Nucleotide-sugar biosynthesis; ADP-L-glycero-beta-D-manno-heptose biosynthesis; ADP-L-glycero-beta-D-manno-heptose from D-glycero-beta-D-manno-heptose 7-phosphate: step 1/4.</text>
</comment>
<dbReference type="Pfam" id="PF00294">
    <property type="entry name" value="PfkB"/>
    <property type="match status" value="1"/>
</dbReference>
<evidence type="ECO:0000256" key="10">
    <source>
        <dbReference type="ARBA" id="ARBA00047428"/>
    </source>
</evidence>
<dbReference type="GO" id="GO:0097171">
    <property type="term" value="P:ADP-L-glycero-beta-D-manno-heptose biosynthetic process"/>
    <property type="evidence" value="ECO:0007669"/>
    <property type="project" value="UniProtKB-UniPathway"/>
</dbReference>
<name>A0A0F5IUS1_9BACT</name>
<dbReference type="NCBIfam" id="TIGR02199">
    <property type="entry name" value="rfaE_dom_II"/>
    <property type="match status" value="1"/>
</dbReference>
<dbReference type="InterPro" id="IPR029056">
    <property type="entry name" value="Ribokinase-like"/>
</dbReference>
<dbReference type="Proteomes" id="UP000033047">
    <property type="component" value="Unassembled WGS sequence"/>
</dbReference>
<dbReference type="AlphaFoldDB" id="A0A0F5IUS1"/>
<comment type="subunit">
    <text evidence="11">Homodimer.</text>
</comment>
<evidence type="ECO:0000256" key="5">
    <source>
        <dbReference type="ARBA" id="ARBA00022741"/>
    </source>
</evidence>
<comment type="catalytic activity">
    <reaction evidence="10 11">
        <text>D-glycero-beta-D-manno-heptose 1-phosphate + ATP + H(+) = ADP-D-glycero-beta-D-manno-heptose + diphosphate</text>
        <dbReference type="Rhea" id="RHEA:27465"/>
        <dbReference type="ChEBI" id="CHEBI:15378"/>
        <dbReference type="ChEBI" id="CHEBI:30616"/>
        <dbReference type="ChEBI" id="CHEBI:33019"/>
        <dbReference type="ChEBI" id="CHEBI:59967"/>
        <dbReference type="ChEBI" id="CHEBI:61593"/>
        <dbReference type="EC" id="2.7.7.70"/>
    </reaction>
</comment>
<evidence type="ECO:0000259" key="12">
    <source>
        <dbReference type="Pfam" id="PF00294"/>
    </source>
</evidence>
<accession>A0A0F5IUS1</accession>
<keyword evidence="4 11" id="KW-0548">Nucleotidyltransferase</keyword>
<dbReference type="InterPro" id="IPR011913">
    <property type="entry name" value="RfaE_dom_I"/>
</dbReference>
<feature type="binding site" evidence="11">
    <location>
        <begin position="194"/>
        <end position="197"/>
    </location>
    <ligand>
        <name>ATP</name>
        <dbReference type="ChEBI" id="CHEBI:30616"/>
    </ligand>
</feature>
<dbReference type="SUPFAM" id="SSF53613">
    <property type="entry name" value="Ribokinase-like"/>
    <property type="match status" value="1"/>
</dbReference>
<evidence type="ECO:0000256" key="4">
    <source>
        <dbReference type="ARBA" id="ARBA00022695"/>
    </source>
</evidence>
<dbReference type="NCBIfam" id="TIGR00125">
    <property type="entry name" value="cyt_tran_rel"/>
    <property type="match status" value="1"/>
</dbReference>
<keyword evidence="8 11" id="KW-0511">Multifunctional enzyme</keyword>
<comment type="function">
    <text evidence="2 11">Catalyzes the ADP transfer from ATP to D-glycero-beta-D-manno-heptose 1-phosphate, yielding ADP-D-glycero-beta-D-manno-heptose.</text>
</comment>
<evidence type="ECO:0000256" key="8">
    <source>
        <dbReference type="ARBA" id="ARBA00023268"/>
    </source>
</evidence>
<dbReference type="EC" id="2.7.7.70" evidence="11"/>
<dbReference type="Gene3D" id="3.40.50.620">
    <property type="entry name" value="HUPs"/>
    <property type="match status" value="1"/>
</dbReference>
<comment type="catalytic activity">
    <reaction evidence="11">
        <text>D-glycero-beta-D-manno-heptose 7-phosphate + ATP = D-glycero-beta-D-manno-heptose 1,7-bisphosphate + ADP + H(+)</text>
        <dbReference type="Rhea" id="RHEA:27473"/>
        <dbReference type="ChEBI" id="CHEBI:15378"/>
        <dbReference type="ChEBI" id="CHEBI:30616"/>
        <dbReference type="ChEBI" id="CHEBI:60204"/>
        <dbReference type="ChEBI" id="CHEBI:60208"/>
        <dbReference type="ChEBI" id="CHEBI:456216"/>
        <dbReference type="EC" id="2.7.1.167"/>
    </reaction>
</comment>
<feature type="domain" description="Cytidyltransferase-like" evidence="13">
    <location>
        <begin position="342"/>
        <end position="436"/>
    </location>
</feature>
<dbReference type="HAMAP" id="MF_01603">
    <property type="entry name" value="HldE"/>
    <property type="match status" value="1"/>
</dbReference>
<dbReference type="UniPathway" id="UPA00356">
    <property type="reaction ID" value="UER00437"/>
</dbReference>
<evidence type="ECO:0000256" key="6">
    <source>
        <dbReference type="ARBA" id="ARBA00022777"/>
    </source>
</evidence>
<feature type="active site" evidence="11">
    <location>
        <position position="264"/>
    </location>
</feature>
<dbReference type="GO" id="GO:0033785">
    <property type="term" value="F:heptose 7-phosphate kinase activity"/>
    <property type="evidence" value="ECO:0007669"/>
    <property type="project" value="UniProtKB-UniRule"/>
</dbReference>
<comment type="similarity">
    <text evidence="11">In the C-terminal section; belongs to the cytidylyltransferase family.</text>
</comment>